<organism evidence="1 2">
    <name type="scientific">Thelephora ganbajun</name>
    <name type="common">Ganba fungus</name>
    <dbReference type="NCBI Taxonomy" id="370292"/>
    <lineage>
        <taxon>Eukaryota</taxon>
        <taxon>Fungi</taxon>
        <taxon>Dikarya</taxon>
        <taxon>Basidiomycota</taxon>
        <taxon>Agaricomycotina</taxon>
        <taxon>Agaricomycetes</taxon>
        <taxon>Thelephorales</taxon>
        <taxon>Thelephoraceae</taxon>
        <taxon>Thelephora</taxon>
    </lineage>
</organism>
<name>A0ACB6ZFL4_THEGA</name>
<reference evidence="1" key="2">
    <citation type="journal article" date="2020" name="Nat. Commun.">
        <title>Large-scale genome sequencing of mycorrhizal fungi provides insights into the early evolution of symbiotic traits.</title>
        <authorList>
            <person name="Miyauchi S."/>
            <person name="Kiss E."/>
            <person name="Kuo A."/>
            <person name="Drula E."/>
            <person name="Kohler A."/>
            <person name="Sanchez-Garcia M."/>
            <person name="Morin E."/>
            <person name="Andreopoulos B."/>
            <person name="Barry K.W."/>
            <person name="Bonito G."/>
            <person name="Buee M."/>
            <person name="Carver A."/>
            <person name="Chen C."/>
            <person name="Cichocki N."/>
            <person name="Clum A."/>
            <person name="Culley D."/>
            <person name="Crous P.W."/>
            <person name="Fauchery L."/>
            <person name="Girlanda M."/>
            <person name="Hayes R.D."/>
            <person name="Keri Z."/>
            <person name="LaButti K."/>
            <person name="Lipzen A."/>
            <person name="Lombard V."/>
            <person name="Magnuson J."/>
            <person name="Maillard F."/>
            <person name="Murat C."/>
            <person name="Nolan M."/>
            <person name="Ohm R.A."/>
            <person name="Pangilinan J."/>
            <person name="Pereira M.F."/>
            <person name="Perotto S."/>
            <person name="Peter M."/>
            <person name="Pfister S."/>
            <person name="Riley R."/>
            <person name="Sitrit Y."/>
            <person name="Stielow J.B."/>
            <person name="Szollosi G."/>
            <person name="Zifcakova L."/>
            <person name="Stursova M."/>
            <person name="Spatafora J.W."/>
            <person name="Tedersoo L."/>
            <person name="Vaario L.M."/>
            <person name="Yamada A."/>
            <person name="Yan M."/>
            <person name="Wang P."/>
            <person name="Xu J."/>
            <person name="Bruns T."/>
            <person name="Baldrian P."/>
            <person name="Vilgalys R."/>
            <person name="Dunand C."/>
            <person name="Henrissat B."/>
            <person name="Grigoriev I.V."/>
            <person name="Hibbett D."/>
            <person name="Nagy L.G."/>
            <person name="Martin F.M."/>
        </authorList>
    </citation>
    <scope>NUCLEOTIDE SEQUENCE</scope>
    <source>
        <strain evidence="1">P2</strain>
    </source>
</reference>
<evidence type="ECO:0000313" key="1">
    <source>
        <dbReference type="EMBL" id="KAF9648364.1"/>
    </source>
</evidence>
<comment type="caution">
    <text evidence="1">The sequence shown here is derived from an EMBL/GenBank/DDBJ whole genome shotgun (WGS) entry which is preliminary data.</text>
</comment>
<proteinExistence type="predicted"/>
<gene>
    <name evidence="1" type="ORF">BDM02DRAFT_2301750</name>
</gene>
<accession>A0ACB6ZFL4</accession>
<evidence type="ECO:0000313" key="2">
    <source>
        <dbReference type="Proteomes" id="UP000886501"/>
    </source>
</evidence>
<reference evidence="1" key="1">
    <citation type="submission" date="2019-10" db="EMBL/GenBank/DDBJ databases">
        <authorList>
            <consortium name="DOE Joint Genome Institute"/>
            <person name="Kuo A."/>
            <person name="Miyauchi S."/>
            <person name="Kiss E."/>
            <person name="Drula E."/>
            <person name="Kohler A."/>
            <person name="Sanchez-Garcia M."/>
            <person name="Andreopoulos B."/>
            <person name="Barry K.W."/>
            <person name="Bonito G."/>
            <person name="Buee M."/>
            <person name="Carver A."/>
            <person name="Chen C."/>
            <person name="Cichocki N."/>
            <person name="Clum A."/>
            <person name="Culley D."/>
            <person name="Crous P.W."/>
            <person name="Fauchery L."/>
            <person name="Girlanda M."/>
            <person name="Hayes R."/>
            <person name="Keri Z."/>
            <person name="Labutti K."/>
            <person name="Lipzen A."/>
            <person name="Lombard V."/>
            <person name="Magnuson J."/>
            <person name="Maillard F."/>
            <person name="Morin E."/>
            <person name="Murat C."/>
            <person name="Nolan M."/>
            <person name="Ohm R."/>
            <person name="Pangilinan J."/>
            <person name="Pereira M."/>
            <person name="Perotto S."/>
            <person name="Peter M."/>
            <person name="Riley R."/>
            <person name="Sitrit Y."/>
            <person name="Stielow B."/>
            <person name="Szollosi G."/>
            <person name="Zifcakova L."/>
            <person name="Stursova M."/>
            <person name="Spatafora J.W."/>
            <person name="Tedersoo L."/>
            <person name="Vaario L.-M."/>
            <person name="Yamada A."/>
            <person name="Yan M."/>
            <person name="Wang P."/>
            <person name="Xu J."/>
            <person name="Bruns T."/>
            <person name="Baldrian P."/>
            <person name="Vilgalys R."/>
            <person name="Henrissat B."/>
            <person name="Grigoriev I.V."/>
            <person name="Hibbett D."/>
            <person name="Nagy L.G."/>
            <person name="Martin F.M."/>
        </authorList>
    </citation>
    <scope>NUCLEOTIDE SEQUENCE</scope>
    <source>
        <strain evidence="1">P2</strain>
    </source>
</reference>
<dbReference type="EMBL" id="MU118015">
    <property type="protein sequence ID" value="KAF9648364.1"/>
    <property type="molecule type" value="Genomic_DNA"/>
</dbReference>
<keyword evidence="2" id="KW-1185">Reference proteome</keyword>
<sequence length="474" mass="52257">MILPGFTGSSPVSVSVEPTASWSTIALGSAYRLQLLPLFDHFGRYRCDFPLSVPTRSGFYTSEVSLECSHTPGDAGVILGPDWISACSAAPCDDWSELEGPTLSIVSSLPAGNYWTANDDGPAPSDNSIDVNIVLSKLNSCFNDPNFNVSVLFATHGVDLDDVSSNCEDVVSHFLNGQCASRKAPGCSEVARSVSSPIKMALMVTETTVVHCERKQISLADLHMCCSVIGITIRQPEYTILAQKLTARCNALRPLLSCGGLEAVFCSIETLEKQSLQHLGTQHNLNVDPEHDVNSIKMAVIDHNISNAGANSDLETYILQLAAKEAKLSKKALRRVLKSKDIEFDDGEDIGELRRHLHSYITRLRKGKHLEWSYNRRAESESKYNCRLGKIQDEWPEPAAMNLKEDCVRNFRAATSSESLCQFTCGMVCYLPFFSRTSALFSTHLSKILRFDYCSPGFCRLPAIWTCARSIQHV</sequence>
<dbReference type="Proteomes" id="UP000886501">
    <property type="component" value="Unassembled WGS sequence"/>
</dbReference>
<protein>
    <submittedName>
        <fullName evidence="1">Uncharacterized protein</fullName>
    </submittedName>
</protein>